<reference evidence="1 2" key="1">
    <citation type="journal article" date="2016" name="Nat. Commun.">
        <title>Thousands of microbial genomes shed light on interconnected biogeochemical processes in an aquifer system.</title>
        <authorList>
            <person name="Anantharaman K."/>
            <person name="Brown C.T."/>
            <person name="Hug L.A."/>
            <person name="Sharon I."/>
            <person name="Castelle C.J."/>
            <person name="Probst A.J."/>
            <person name="Thomas B.C."/>
            <person name="Singh A."/>
            <person name="Wilkins M.J."/>
            <person name="Karaoz U."/>
            <person name="Brodie E.L."/>
            <person name="Williams K.H."/>
            <person name="Hubbard S.S."/>
            <person name="Banfield J.F."/>
        </authorList>
    </citation>
    <scope>NUCLEOTIDE SEQUENCE [LARGE SCALE GENOMIC DNA]</scope>
</reference>
<dbReference type="EMBL" id="MFFM01000034">
    <property type="protein sequence ID" value="OGF12154.1"/>
    <property type="molecule type" value="Genomic_DNA"/>
</dbReference>
<sequence length="212" mass="24889">MHYFFTILIITIFQVSALAQDSILIKLQQNMDRQEAEQKELVYSYNTISYVHKLDKHGVVKKTDTTKTWHKFKGDSLQEYTLLYSSNKKEEKSEGMKRRSEKVKLPKLNDPAYNFRVDPTSGKVAFNPKKPKKGDVAGELLYDPQDLTCKQINATMPKLKWPVKELEMEMRFIQIKEFLFPSEFRVQVGWNALINRGRIRVVSQNSDFKIYQ</sequence>
<proteinExistence type="predicted"/>
<comment type="caution">
    <text evidence="1">The sequence shown here is derived from an EMBL/GenBank/DDBJ whole genome shotgun (WGS) entry which is preliminary data.</text>
</comment>
<gene>
    <name evidence="1" type="ORF">A2024_03985</name>
</gene>
<dbReference type="Proteomes" id="UP000177230">
    <property type="component" value="Unassembled WGS sequence"/>
</dbReference>
<organism evidence="1 2">
    <name type="scientific">Candidatus Edwardsbacteria bacterium GWF2_54_11</name>
    <dbReference type="NCBI Taxonomy" id="1817851"/>
    <lineage>
        <taxon>Bacteria</taxon>
        <taxon>Candidatus Edwardsiibacteriota</taxon>
    </lineage>
</organism>
<evidence type="ECO:0000313" key="1">
    <source>
        <dbReference type="EMBL" id="OGF12154.1"/>
    </source>
</evidence>
<name>A0A1F5RCL4_9BACT</name>
<dbReference type="AlphaFoldDB" id="A0A1F5RCL4"/>
<evidence type="ECO:0000313" key="2">
    <source>
        <dbReference type="Proteomes" id="UP000177230"/>
    </source>
</evidence>
<protein>
    <submittedName>
        <fullName evidence="1">Uncharacterized protein</fullName>
    </submittedName>
</protein>
<accession>A0A1F5RCL4</accession>